<dbReference type="NCBIfam" id="TIGR00027">
    <property type="entry name" value="mthyl_TIGR00027"/>
    <property type="match status" value="1"/>
</dbReference>
<dbReference type="EC" id="2.1.1.-" evidence="4"/>
<dbReference type="Gene3D" id="3.40.50.150">
    <property type="entry name" value="Vaccinia Virus protein VP39"/>
    <property type="match status" value="1"/>
</dbReference>
<keyword evidence="4" id="KW-0949">S-adenosyl-L-methionine</keyword>
<protein>
    <recommendedName>
        <fullName evidence="4">S-adenosyl-L-methionine-dependent methyltransferase</fullName>
        <ecNumber evidence="4">2.1.1.-</ecNumber>
    </recommendedName>
</protein>
<evidence type="ECO:0000313" key="5">
    <source>
        <dbReference type="EMBL" id="KTC79128.1"/>
    </source>
</evidence>
<keyword evidence="2 4" id="KW-0489">Methyltransferase</keyword>
<dbReference type="InterPro" id="IPR029063">
    <property type="entry name" value="SAM-dependent_MTases_sf"/>
</dbReference>
<dbReference type="Pfam" id="PF04072">
    <property type="entry name" value="LCM"/>
    <property type="match status" value="1"/>
</dbReference>
<dbReference type="GO" id="GO:0032259">
    <property type="term" value="P:methylation"/>
    <property type="evidence" value="ECO:0007669"/>
    <property type="project" value="UniProtKB-KW"/>
</dbReference>
<dbReference type="RefSeq" id="WP_028382064.1">
    <property type="nucleotide sequence ID" value="NZ_CAAAIT010000002.1"/>
</dbReference>
<sequence>MQEKILKEHNVATTSLLANYWKNQAKSKDNWPELTQKQGAREKDLFKDPLMQSFVNEQVKEEAEQRLDKRMWLPLATRTRFFRQTVADAVKNKEVKQVIILGSGFDTLPVRKIKYTQQFGVRFFEVDQPQILKCKEQIYAEQYVNKNATYIGLDYVKGDLIAELAKNDIDFTKPTLILWEGNTFYLEKEEVIRILRELSSKFSHLVITFDYMHALMQTGAQQLDSSAKEKCLEKTLDEFASKKSPFKTFFEPSEIVSLCSELGIQCVDHKTAAELAKEYQVDQEPYYTAETYSMVTFEHK</sequence>
<name>A0A0W0S6M5_9GAMM</name>
<proteinExistence type="inferred from homology"/>
<reference evidence="6 8" key="2">
    <citation type="submission" date="2018-12" db="EMBL/GenBank/DDBJ databases">
        <authorList>
            <consortium name="Pathogen Informatics"/>
        </authorList>
    </citation>
    <scope>NUCLEOTIDE SEQUENCE [LARGE SCALE GENOMIC DNA]</scope>
    <source>
        <strain evidence="6 8">NCTC11976</strain>
    </source>
</reference>
<keyword evidence="3 5" id="KW-0808">Transferase</keyword>
<reference evidence="5 7" key="1">
    <citation type="submission" date="2015-11" db="EMBL/GenBank/DDBJ databases">
        <title>Genomic analysis of 38 Legionella species identifies large and diverse effector repertoires.</title>
        <authorList>
            <person name="Burstein D."/>
            <person name="Amaro F."/>
            <person name="Zusman T."/>
            <person name="Lifshitz Z."/>
            <person name="Cohen O."/>
            <person name="Gilbert J.A."/>
            <person name="Pupko T."/>
            <person name="Shuman H.A."/>
            <person name="Segal G."/>
        </authorList>
    </citation>
    <scope>NUCLEOTIDE SEQUENCE [LARGE SCALE GENOMIC DNA]</scope>
    <source>
        <strain evidence="5 7">ORW</strain>
    </source>
</reference>
<evidence type="ECO:0000256" key="2">
    <source>
        <dbReference type="ARBA" id="ARBA00022603"/>
    </source>
</evidence>
<dbReference type="Proteomes" id="UP000054921">
    <property type="component" value="Unassembled WGS sequence"/>
</dbReference>
<dbReference type="EMBL" id="LNXW01000013">
    <property type="protein sequence ID" value="KTC79128.1"/>
    <property type="molecule type" value="Genomic_DNA"/>
</dbReference>
<evidence type="ECO:0000313" key="8">
    <source>
        <dbReference type="Proteomes" id="UP000277577"/>
    </source>
</evidence>
<dbReference type="AlphaFoldDB" id="A0A0W0S6M5"/>
<evidence type="ECO:0000256" key="4">
    <source>
        <dbReference type="RuleBase" id="RU362030"/>
    </source>
</evidence>
<dbReference type="InterPro" id="IPR011610">
    <property type="entry name" value="SAM_mthyl_Trfase_ML2640-like"/>
</dbReference>
<comment type="similarity">
    <text evidence="1 4">Belongs to the UPF0677 family.</text>
</comment>
<dbReference type="STRING" id="28084.Lche_1148"/>
<dbReference type="PANTHER" id="PTHR43619">
    <property type="entry name" value="S-ADENOSYL-L-METHIONINE-DEPENDENT METHYLTRANSFERASE YKTD-RELATED"/>
    <property type="match status" value="1"/>
</dbReference>
<dbReference type="SUPFAM" id="SSF53335">
    <property type="entry name" value="S-adenosyl-L-methionine-dependent methyltransferases"/>
    <property type="match status" value="1"/>
</dbReference>
<dbReference type="InterPro" id="IPR007213">
    <property type="entry name" value="Ppm1/Ppm2/Tcmp"/>
</dbReference>
<comment type="function">
    <text evidence="4">Exhibits S-adenosyl-L-methionine-dependent methyltransferase activity.</text>
</comment>
<evidence type="ECO:0000313" key="6">
    <source>
        <dbReference type="EMBL" id="VEB36612.1"/>
    </source>
</evidence>
<dbReference type="PATRIC" id="fig|28084.5.peg.1248"/>
<dbReference type="Proteomes" id="UP000277577">
    <property type="component" value="Chromosome"/>
</dbReference>
<dbReference type="OrthoDB" id="9800233at2"/>
<evidence type="ECO:0000313" key="7">
    <source>
        <dbReference type="Proteomes" id="UP000054921"/>
    </source>
</evidence>
<accession>A0A0W0S6M5</accession>
<gene>
    <name evidence="5" type="ORF">Lche_1148</name>
    <name evidence="6" type="ORF">NCTC11976_01798</name>
</gene>
<organism evidence="5 7">
    <name type="scientific">Legionella cherrii</name>
    <dbReference type="NCBI Taxonomy" id="28084"/>
    <lineage>
        <taxon>Bacteria</taxon>
        <taxon>Pseudomonadati</taxon>
        <taxon>Pseudomonadota</taxon>
        <taxon>Gammaproteobacteria</taxon>
        <taxon>Legionellales</taxon>
        <taxon>Legionellaceae</taxon>
        <taxon>Legionella</taxon>
    </lineage>
</organism>
<keyword evidence="8" id="KW-1185">Reference proteome</keyword>
<dbReference type="PANTHER" id="PTHR43619:SF2">
    <property type="entry name" value="S-ADENOSYL-L-METHIONINE-DEPENDENT METHYLTRANSFERASES SUPERFAMILY PROTEIN"/>
    <property type="match status" value="1"/>
</dbReference>
<evidence type="ECO:0000256" key="1">
    <source>
        <dbReference type="ARBA" id="ARBA00008138"/>
    </source>
</evidence>
<evidence type="ECO:0000256" key="3">
    <source>
        <dbReference type="ARBA" id="ARBA00022679"/>
    </source>
</evidence>
<dbReference type="GO" id="GO:0008168">
    <property type="term" value="F:methyltransferase activity"/>
    <property type="evidence" value="ECO:0007669"/>
    <property type="project" value="UniProtKB-UniRule"/>
</dbReference>
<dbReference type="EMBL" id="LR134173">
    <property type="protein sequence ID" value="VEB36612.1"/>
    <property type="molecule type" value="Genomic_DNA"/>
</dbReference>